<accession>A0AAT9V7W5</accession>
<dbReference type="EMBL" id="OQ846916">
    <property type="protein sequence ID" value="WJJ55383.1"/>
    <property type="molecule type" value="Genomic_DNA"/>
</dbReference>
<reference evidence="1" key="1">
    <citation type="submission" date="2023-04" db="EMBL/GenBank/DDBJ databases">
        <title>Characterization and genome study of newly isolated Alicyclobacillus-specific phaga.</title>
        <authorList>
            <person name="Shymialevich D."/>
            <person name="Wojcicki M."/>
            <person name="Srednicka P."/>
            <person name="Swider O."/>
        </authorList>
    </citation>
    <scope>NUCLEOTIDE SEQUENCE</scope>
</reference>
<name>A0AAT9V7W5_9CAUD</name>
<gene>
    <name evidence="1" type="ORF">QB910_000139</name>
</gene>
<organism evidence="1">
    <name type="scientific">Alicyclobacillus phage KKP_3916</name>
    <dbReference type="NCBI Taxonomy" id="3040651"/>
    <lineage>
        <taxon>Viruses</taxon>
        <taxon>Duplodnaviria</taxon>
        <taxon>Heunggongvirae</taxon>
        <taxon>Uroviricota</taxon>
        <taxon>Caudoviricetes</taxon>
    </lineage>
</organism>
<proteinExistence type="predicted"/>
<evidence type="ECO:0000313" key="1">
    <source>
        <dbReference type="EMBL" id="WJJ55383.1"/>
    </source>
</evidence>
<sequence length="75" mass="8703">MSLAFIDVEATTYRGCVTKEQIANMLWVRWGNRYKVGSVLSKLDGSARLWVDESVNWIFIYQNGIRVYAIDKSRL</sequence>
<protein>
    <submittedName>
        <fullName evidence="1">Uncharacterized protein</fullName>
    </submittedName>
</protein>